<proteinExistence type="inferred from homology"/>
<accession>A0A8H4QC75</accession>
<dbReference type="Pfam" id="PF06766">
    <property type="entry name" value="Hydrophobin_2"/>
    <property type="match status" value="1"/>
</dbReference>
<dbReference type="InterPro" id="IPR010636">
    <property type="entry name" value="Class_II_hydrophobin"/>
</dbReference>
<dbReference type="EMBL" id="JAACLJ010000001">
    <property type="protein sequence ID" value="KAF4594860.1"/>
    <property type="molecule type" value="Genomic_DNA"/>
</dbReference>
<organism evidence="6 7">
    <name type="scientific">Ophiocordyceps camponoti-floridani</name>
    <dbReference type="NCBI Taxonomy" id="2030778"/>
    <lineage>
        <taxon>Eukaryota</taxon>
        <taxon>Fungi</taxon>
        <taxon>Dikarya</taxon>
        <taxon>Ascomycota</taxon>
        <taxon>Pezizomycotina</taxon>
        <taxon>Sordariomycetes</taxon>
        <taxon>Hypocreomycetidae</taxon>
        <taxon>Hypocreales</taxon>
        <taxon>Ophiocordycipitaceae</taxon>
        <taxon>Ophiocordyceps</taxon>
    </lineage>
</organism>
<dbReference type="InterPro" id="IPR036686">
    <property type="entry name" value="Class_II_Hydrophobin_sf"/>
</dbReference>
<dbReference type="Gene3D" id="3.20.120.10">
    <property type="entry name" value="Hydrophobin"/>
    <property type="match status" value="1"/>
</dbReference>
<comment type="subcellular location">
    <subcellularLocation>
        <location evidence="1">Cell envelope</location>
    </subcellularLocation>
</comment>
<evidence type="ECO:0000256" key="4">
    <source>
        <dbReference type="SAM" id="MobiDB-lite"/>
    </source>
</evidence>
<sequence length="144" mass="13303">MKFLALTLLLVGALANPTHWHHGGGGGGGGSGSGGGNIGGGGGDNNGGGSNGGGGNGGGDNGGGNNNGGGGGGGGGRFSCSPGLYSNAQCCATDVLGVADLDCKSPSRTPTSLADFNSICAGVGNRARCCVIPVAGLAVLCKDP</sequence>
<dbReference type="CDD" id="cd23508">
    <property type="entry name" value="hydrophobin_II"/>
    <property type="match status" value="1"/>
</dbReference>
<feature type="region of interest" description="Disordered" evidence="4">
    <location>
        <begin position="24"/>
        <end position="68"/>
    </location>
</feature>
<keyword evidence="5" id="KW-0732">Signal</keyword>
<evidence type="ECO:0000313" key="7">
    <source>
        <dbReference type="Proteomes" id="UP000562929"/>
    </source>
</evidence>
<dbReference type="SUPFAM" id="SSF101751">
    <property type="entry name" value="Hydrophobin II, HfbII"/>
    <property type="match status" value="1"/>
</dbReference>
<name>A0A8H4QC75_9HYPO</name>
<evidence type="ECO:0000313" key="6">
    <source>
        <dbReference type="EMBL" id="KAF4594860.1"/>
    </source>
</evidence>
<keyword evidence="7" id="KW-1185">Reference proteome</keyword>
<dbReference type="PANTHER" id="PTHR42341:SF1">
    <property type="entry name" value="HYDROPHOBIN"/>
    <property type="match status" value="1"/>
</dbReference>
<feature type="signal peptide" evidence="5">
    <location>
        <begin position="1"/>
        <end position="15"/>
    </location>
</feature>
<dbReference type="GO" id="GO:0005576">
    <property type="term" value="C:extracellular region"/>
    <property type="evidence" value="ECO:0007669"/>
    <property type="project" value="InterPro"/>
</dbReference>
<feature type="chain" id="PRO_5034441163" evidence="5">
    <location>
        <begin position="16"/>
        <end position="144"/>
    </location>
</feature>
<evidence type="ECO:0000256" key="5">
    <source>
        <dbReference type="SAM" id="SignalP"/>
    </source>
</evidence>
<dbReference type="AlphaFoldDB" id="A0A8H4QC75"/>
<dbReference type="PANTHER" id="PTHR42341">
    <property type="entry name" value="HYDROPHOBIN"/>
    <property type="match status" value="1"/>
</dbReference>
<gene>
    <name evidence="6" type="ORF">GQ602_000473</name>
</gene>
<comment type="caution">
    <text evidence="6">The sequence shown here is derived from an EMBL/GenBank/DDBJ whole genome shotgun (WGS) entry which is preliminary data.</text>
</comment>
<protein>
    <submittedName>
        <fullName evidence="6">Hydrophobin 2</fullName>
    </submittedName>
</protein>
<keyword evidence="3" id="KW-1015">Disulfide bond</keyword>
<comment type="similarity">
    <text evidence="2">Belongs to the cerato-ulmin hydrophobin family.</text>
</comment>
<evidence type="ECO:0000256" key="1">
    <source>
        <dbReference type="ARBA" id="ARBA00004196"/>
    </source>
</evidence>
<dbReference type="OrthoDB" id="4500971at2759"/>
<reference evidence="6 7" key="1">
    <citation type="journal article" date="2020" name="G3 (Bethesda)">
        <title>Genetic Underpinnings of Host Manipulation by Ophiocordyceps as Revealed by Comparative Transcriptomics.</title>
        <authorList>
            <person name="Will I."/>
            <person name="Das B."/>
            <person name="Trinh T."/>
            <person name="Brachmann A."/>
            <person name="Ohm R.A."/>
            <person name="de Bekker C."/>
        </authorList>
    </citation>
    <scope>NUCLEOTIDE SEQUENCE [LARGE SCALE GENOMIC DNA]</scope>
    <source>
        <strain evidence="6 7">EC05</strain>
    </source>
</reference>
<dbReference type="Proteomes" id="UP000562929">
    <property type="component" value="Unassembled WGS sequence"/>
</dbReference>
<evidence type="ECO:0000256" key="2">
    <source>
        <dbReference type="ARBA" id="ARBA00009576"/>
    </source>
</evidence>
<evidence type="ECO:0000256" key="3">
    <source>
        <dbReference type="ARBA" id="ARBA00023157"/>
    </source>
</evidence>